<feature type="domain" description="NACHT" evidence="1">
    <location>
        <begin position="438"/>
        <end position="593"/>
    </location>
</feature>
<comment type="caution">
    <text evidence="2">The sequence shown here is derived from an EMBL/GenBank/DDBJ whole genome shotgun (WGS) entry which is preliminary data.</text>
</comment>
<evidence type="ECO:0000313" key="2">
    <source>
        <dbReference type="EMBL" id="KAH3724751.1"/>
    </source>
</evidence>
<dbReference type="PANTHER" id="PTHR46312:SF2">
    <property type="entry name" value="NUCLEOTIDE-BINDING OLIGOMERIZATION DOMAIN-CONTAINING PROTEIN 2-LIKE"/>
    <property type="match status" value="1"/>
</dbReference>
<keyword evidence="3" id="KW-1185">Reference proteome</keyword>
<dbReference type="Pfam" id="PF15112">
    <property type="entry name" value="DUF4559"/>
    <property type="match status" value="1"/>
</dbReference>
<dbReference type="InterPro" id="IPR027417">
    <property type="entry name" value="P-loop_NTPase"/>
</dbReference>
<organism evidence="2 3">
    <name type="scientific">Dreissena polymorpha</name>
    <name type="common">Zebra mussel</name>
    <name type="synonym">Mytilus polymorpha</name>
    <dbReference type="NCBI Taxonomy" id="45954"/>
    <lineage>
        <taxon>Eukaryota</taxon>
        <taxon>Metazoa</taxon>
        <taxon>Spiralia</taxon>
        <taxon>Lophotrochozoa</taxon>
        <taxon>Mollusca</taxon>
        <taxon>Bivalvia</taxon>
        <taxon>Autobranchia</taxon>
        <taxon>Heteroconchia</taxon>
        <taxon>Euheterodonta</taxon>
        <taxon>Imparidentia</taxon>
        <taxon>Neoheterodontei</taxon>
        <taxon>Myida</taxon>
        <taxon>Dreissenoidea</taxon>
        <taxon>Dreissenidae</taxon>
        <taxon>Dreissena</taxon>
    </lineage>
</organism>
<gene>
    <name evidence="2" type="ORF">DPMN_050575</name>
</gene>
<evidence type="ECO:0000313" key="3">
    <source>
        <dbReference type="Proteomes" id="UP000828390"/>
    </source>
</evidence>
<dbReference type="InterPro" id="IPR027897">
    <property type="entry name" value="DUF4559"/>
</dbReference>
<dbReference type="SUPFAM" id="SSF52540">
    <property type="entry name" value="P-loop containing nucleoside triphosphate hydrolases"/>
    <property type="match status" value="1"/>
</dbReference>
<dbReference type="Pfam" id="PF05729">
    <property type="entry name" value="NACHT"/>
    <property type="match status" value="1"/>
</dbReference>
<dbReference type="Gene3D" id="3.40.50.300">
    <property type="entry name" value="P-loop containing nucleotide triphosphate hydrolases"/>
    <property type="match status" value="1"/>
</dbReference>
<protein>
    <recommendedName>
        <fullName evidence="1">NACHT domain-containing protein</fullName>
    </recommendedName>
</protein>
<reference evidence="2" key="2">
    <citation type="submission" date="2020-11" db="EMBL/GenBank/DDBJ databases">
        <authorList>
            <person name="McCartney M.A."/>
            <person name="Auch B."/>
            <person name="Kono T."/>
            <person name="Mallez S."/>
            <person name="Becker A."/>
            <person name="Gohl D.M."/>
            <person name="Silverstein K.A.T."/>
            <person name="Koren S."/>
            <person name="Bechman K.B."/>
            <person name="Herman A."/>
            <person name="Abrahante J.E."/>
            <person name="Garbe J."/>
        </authorList>
    </citation>
    <scope>NUCLEOTIDE SEQUENCE</scope>
    <source>
        <strain evidence="2">Duluth1</strain>
        <tissue evidence="2">Whole animal</tissue>
    </source>
</reference>
<sequence>MADYKDIIRKPETLGWFKAAMAMKITRDCLLDIVKQATHELYDKIRKVIKIKDGIQEDVVCSQCNTPKVLPCDANNKCCNYGTCEFHTIHKQQSCPKANLCNAICREIVANHRFRNRSKKQSFKGPTWVNTDACKWCNDPWQIAKCYLSKEGYTDVNLAEDIDFNGIVYVIYNCEFFQAYLKDNLDRSRNVCTKARDVGREVRHAPSNSMTSQESDRAIDTLVALLQNLKHVNHQFAAKTAVDMLTQLKNGTLAITTEDVANTFELLKENIIAKIKDALEKEKDTLVKEMVDAFNEKLSKVLETIQRKGDDVLKTVDGKRDDVLDTIDGKRNDVLDTIDGKRDDALETIRKQKDEVQNYKDNATMNSTLTAFHEDLVTHLQTKFQNVPISPLLQSHVKPIKDFFVSPDIRHISKDGRTTGGMLHKYKDIFYKSRKLNRRIYLQGDPGKGKSTFTAKLILDWCQIKLSPMEAGNPDIDFDDVETLQEFKYVFHIALRYTAGLRTVVEMIKSQIIDQMYPDGERNYRLLNLILKTEKCLVVIDALDDWADPKKEIAIPFIETTLIRCVVLTTTRPYKLVDQRIDDSYIDSLIELKGIADPAKLVKLILNCNKNPQPDIVTKKFMDYVSERRLGKYLESPMLLTLLVCLWNEGIILNGSLCDIQCNLLDYLFKKVHDPDHRTYFQTPPFRCFDKTCYLHDVMDVLDVLAEAAFHFLYENKLVFTERELCKYMKRDQIQVSLRAGVLTERRCFSKAVAYSSISFLHKTLQEFLSAYYIAKDSKKQPSDRIVPYRCLSVNHTELVFVHLCGLDIVTATTVSCEFNSEKVKVCRASMFNQSQTMVISGYNEAEANQQCNINLHLKDFNFDEYVSDHDTDKLKMLLSNNASNVRSLVLDRYVLNANDIFNIMILSAQCIVHLKISKCIGLGFKDLNNSAQLSKMLPTLVNMSDFEINEWDIKAREVSLPDSIRSFVLVSCHFQSHWLLSVILKLSNIGQHVQCTLHDCVVDTSEESQQIYSRTSDSELGLKQAFDMPIVSLKICQDSPGLYEFLRDLGIQRLELESVHNDELLLQTLPSLTKLKTFTLIRTQLESLNIKLHQSLESLCLRWISCSPIWLYTLLMHLSNMDHVVRCTLEACDVKPSDITSRDNTQVLYSDSNQNADITSLELIVVNDSPGLYEALRHMPFRTLTFTSVNMALVSKSLHTLTTLREMYLHDTNFNSSDFNFPSCLEIISLNRCSSSLTVLKSLLDKLSALGHPVRCELKYYDWTLSEAFEQMAMSATISQSNVDVVIEDSPGLYNELFGISTTEIYTRTNERPDVPANIVERDELFGKLGIDFQFECGLGGLPAFSHSCAELQKIVERAKAKCGLDERVFEHIDYTLVNSKSIQIYSETSLLQELKEAIDVVPTVTNDCFIKEFVGQPILVIVRKEKQRFVEEWIGASRENNAGICFLLLAPGEDNTYIPPRRNIFVKYSADSNIKASANDILERMVFFMLKQLIERCKSMYDILEDTSDTTETLVELYTCAKHAYGRSEIPFREQPCIPEIPYPDHIDSVIAEVLNVKGVFGCSKTRGKLEVCIDDNDYKNVQEQVKHITIQRNIKTIYERCKFTFFFSAGDKICSGTPSRSTLGGFAVRTYVSNPQDKYGACSNTKKLVALVARHAARIDSVESRFEIRVGDKLIGSTDSIHNEPMLDILPIDVYDECVKHCDTRFRTEDGKSMFGTLIGLEKRDYLTKGTLVHIWGAASSPGLGIIEGIMDVSGGLLITIQDRITGCPFANKGDSGAIICALDARGQTLYAIAMLIGTLQSRSSESHSRYVGVLLEESFQKLALIYSSEFRLCCE</sequence>
<reference evidence="2" key="1">
    <citation type="journal article" date="2019" name="bioRxiv">
        <title>The Genome of the Zebra Mussel, Dreissena polymorpha: A Resource for Invasive Species Research.</title>
        <authorList>
            <person name="McCartney M.A."/>
            <person name="Auch B."/>
            <person name="Kono T."/>
            <person name="Mallez S."/>
            <person name="Zhang Y."/>
            <person name="Obille A."/>
            <person name="Becker A."/>
            <person name="Abrahante J.E."/>
            <person name="Garbe J."/>
            <person name="Badalamenti J.P."/>
            <person name="Herman A."/>
            <person name="Mangelson H."/>
            <person name="Liachko I."/>
            <person name="Sullivan S."/>
            <person name="Sone E.D."/>
            <person name="Koren S."/>
            <person name="Silverstein K.A.T."/>
            <person name="Beckman K.B."/>
            <person name="Gohl D.M."/>
        </authorList>
    </citation>
    <scope>NUCLEOTIDE SEQUENCE</scope>
    <source>
        <strain evidence="2">Duluth1</strain>
        <tissue evidence="2">Whole animal</tissue>
    </source>
</reference>
<accession>A0A9D4HN48</accession>
<dbReference type="InterPro" id="IPR007111">
    <property type="entry name" value="NACHT_NTPase"/>
</dbReference>
<name>A0A9D4HN48_DREPO</name>
<dbReference type="EMBL" id="JAIWYP010000012">
    <property type="protein sequence ID" value="KAH3724751.1"/>
    <property type="molecule type" value="Genomic_DNA"/>
</dbReference>
<evidence type="ECO:0000259" key="1">
    <source>
        <dbReference type="Pfam" id="PF05729"/>
    </source>
</evidence>
<proteinExistence type="predicted"/>
<dbReference type="Proteomes" id="UP000828390">
    <property type="component" value="Unassembled WGS sequence"/>
</dbReference>
<dbReference type="PANTHER" id="PTHR46312">
    <property type="entry name" value="NACHT DOMAIN-CONTAINING PROTEIN"/>
    <property type="match status" value="1"/>
</dbReference>